<dbReference type="GO" id="GO:0003700">
    <property type="term" value="F:DNA-binding transcription factor activity"/>
    <property type="evidence" value="ECO:0007669"/>
    <property type="project" value="InterPro"/>
</dbReference>
<name>A0A939PIE7_9ACTN</name>
<evidence type="ECO:0000259" key="2">
    <source>
        <dbReference type="PROSITE" id="PS50995"/>
    </source>
</evidence>
<evidence type="ECO:0000313" key="3">
    <source>
        <dbReference type="EMBL" id="MBO2449116.1"/>
    </source>
</evidence>
<gene>
    <name evidence="3" type="ORF">J4573_18575</name>
</gene>
<evidence type="ECO:0000256" key="1">
    <source>
        <dbReference type="SAM" id="MobiDB-lite"/>
    </source>
</evidence>
<feature type="region of interest" description="Disordered" evidence="1">
    <location>
        <begin position="143"/>
        <end position="165"/>
    </location>
</feature>
<sequence length="165" mass="17259">MGVTPGQGAAESAAALDEVAERLVEVWSRAHNGSDVPVPATQLRVLFILERGPMNVSHLAAEMGALVSSASRLCDRLEAAGLLLRDPGKDRREVTIRLSPDGQSLLDRLKVRRRQDLAQVLESMSAPAQAALLWGLSQFGEAASPGGADAGAGAEAPDNPFSLPA</sequence>
<dbReference type="Pfam" id="PF12802">
    <property type="entry name" value="MarR_2"/>
    <property type="match status" value="1"/>
</dbReference>
<protein>
    <submittedName>
        <fullName evidence="3">MarR family transcriptional regulator</fullName>
    </submittedName>
</protein>
<dbReference type="PANTHER" id="PTHR33164:SF57">
    <property type="entry name" value="MARR-FAMILY TRANSCRIPTIONAL REGULATOR"/>
    <property type="match status" value="1"/>
</dbReference>
<dbReference type="Gene3D" id="1.10.10.10">
    <property type="entry name" value="Winged helix-like DNA-binding domain superfamily/Winged helix DNA-binding domain"/>
    <property type="match status" value="1"/>
</dbReference>
<evidence type="ECO:0000313" key="4">
    <source>
        <dbReference type="Proteomes" id="UP000669179"/>
    </source>
</evidence>
<dbReference type="Proteomes" id="UP000669179">
    <property type="component" value="Unassembled WGS sequence"/>
</dbReference>
<accession>A0A939PIE7</accession>
<dbReference type="InterPro" id="IPR011991">
    <property type="entry name" value="ArsR-like_HTH"/>
</dbReference>
<organism evidence="3 4">
    <name type="scientific">Actinomadura barringtoniae</name>
    <dbReference type="NCBI Taxonomy" id="1427535"/>
    <lineage>
        <taxon>Bacteria</taxon>
        <taxon>Bacillati</taxon>
        <taxon>Actinomycetota</taxon>
        <taxon>Actinomycetes</taxon>
        <taxon>Streptosporangiales</taxon>
        <taxon>Thermomonosporaceae</taxon>
        <taxon>Actinomadura</taxon>
    </lineage>
</organism>
<dbReference type="PANTHER" id="PTHR33164">
    <property type="entry name" value="TRANSCRIPTIONAL REGULATOR, MARR FAMILY"/>
    <property type="match status" value="1"/>
</dbReference>
<dbReference type="EMBL" id="JAGEOJ010000007">
    <property type="protein sequence ID" value="MBO2449116.1"/>
    <property type="molecule type" value="Genomic_DNA"/>
</dbReference>
<dbReference type="CDD" id="cd00090">
    <property type="entry name" value="HTH_ARSR"/>
    <property type="match status" value="1"/>
</dbReference>
<comment type="caution">
    <text evidence="3">The sequence shown here is derived from an EMBL/GenBank/DDBJ whole genome shotgun (WGS) entry which is preliminary data.</text>
</comment>
<proteinExistence type="predicted"/>
<reference evidence="3" key="1">
    <citation type="submission" date="2021-03" db="EMBL/GenBank/DDBJ databases">
        <authorList>
            <person name="Kanchanasin P."/>
            <person name="Saeng-In P."/>
            <person name="Phongsopitanun W."/>
            <person name="Yuki M."/>
            <person name="Kudo T."/>
            <person name="Ohkuma M."/>
            <person name="Tanasupawat S."/>
        </authorList>
    </citation>
    <scope>NUCLEOTIDE SEQUENCE</scope>
    <source>
        <strain evidence="3">GKU 128</strain>
    </source>
</reference>
<dbReference type="AlphaFoldDB" id="A0A939PIE7"/>
<dbReference type="InterPro" id="IPR036388">
    <property type="entry name" value="WH-like_DNA-bd_sf"/>
</dbReference>
<dbReference type="InterPro" id="IPR000835">
    <property type="entry name" value="HTH_MarR-typ"/>
</dbReference>
<dbReference type="InterPro" id="IPR036390">
    <property type="entry name" value="WH_DNA-bd_sf"/>
</dbReference>
<feature type="domain" description="HTH marR-type" evidence="2">
    <location>
        <begin position="9"/>
        <end position="141"/>
    </location>
</feature>
<dbReference type="PROSITE" id="PS50995">
    <property type="entry name" value="HTH_MARR_2"/>
    <property type="match status" value="1"/>
</dbReference>
<dbReference type="GO" id="GO:0006950">
    <property type="term" value="P:response to stress"/>
    <property type="evidence" value="ECO:0007669"/>
    <property type="project" value="TreeGrafter"/>
</dbReference>
<dbReference type="InterPro" id="IPR039422">
    <property type="entry name" value="MarR/SlyA-like"/>
</dbReference>
<dbReference type="SMART" id="SM00347">
    <property type="entry name" value="HTH_MARR"/>
    <property type="match status" value="1"/>
</dbReference>
<keyword evidence="4" id="KW-1185">Reference proteome</keyword>
<dbReference type="SUPFAM" id="SSF46785">
    <property type="entry name" value="Winged helix' DNA-binding domain"/>
    <property type="match status" value="1"/>
</dbReference>
<feature type="compositionally biased region" description="Low complexity" evidence="1">
    <location>
        <begin position="143"/>
        <end position="158"/>
    </location>
</feature>